<keyword evidence="1" id="KW-0472">Membrane</keyword>
<evidence type="ECO:0000313" key="2">
    <source>
        <dbReference type="EMBL" id="ADZ09144.1"/>
    </source>
</evidence>
<reference evidence="3" key="1">
    <citation type="submission" date="2011-02" db="EMBL/GenBank/DDBJ databases">
        <title>Complete sequence of Methanobacterium sp. AL-21.</title>
        <authorList>
            <consortium name="US DOE Joint Genome Institute"/>
            <person name="Lucas S."/>
            <person name="Copeland A."/>
            <person name="Lapidus A."/>
            <person name="Cheng J.-F."/>
            <person name="Goodwin L."/>
            <person name="Pitluck S."/>
            <person name="Chertkov O."/>
            <person name="Detter J.C."/>
            <person name="Han C."/>
            <person name="Tapia R."/>
            <person name="Land M."/>
            <person name="Hauser L."/>
            <person name="Kyrpides N."/>
            <person name="Ivanova N."/>
            <person name="Mikhailova N."/>
            <person name="Pagani I."/>
            <person name="Cadillo-Quiroz H."/>
            <person name="Imachi H."/>
            <person name="Zinder S."/>
            <person name="Liu W."/>
            <person name="Woyke T."/>
        </authorList>
    </citation>
    <scope>NUCLEOTIDE SEQUENCE [LARGE SCALE GENOMIC DNA]</scope>
    <source>
        <strain evidence="3">AL-21</strain>
    </source>
</reference>
<dbReference type="eggNOG" id="arCOG02856">
    <property type="taxonomic scope" value="Archaea"/>
</dbReference>
<feature type="transmembrane region" description="Helical" evidence="1">
    <location>
        <begin position="132"/>
        <end position="149"/>
    </location>
</feature>
<keyword evidence="1" id="KW-0812">Transmembrane</keyword>
<dbReference type="InterPro" id="IPR007404">
    <property type="entry name" value="YdjM-like"/>
</dbReference>
<feature type="transmembrane region" description="Helical" evidence="1">
    <location>
        <begin position="59"/>
        <end position="80"/>
    </location>
</feature>
<dbReference type="HOGENOM" id="CLU_134822_0_0_2"/>
<dbReference type="STRING" id="877455.Metbo_0895"/>
<evidence type="ECO:0000256" key="1">
    <source>
        <dbReference type="SAM" id="Phobius"/>
    </source>
</evidence>
<keyword evidence="1" id="KW-1133">Transmembrane helix</keyword>
<accession>F0TBR7</accession>
<organism evidence="2 3">
    <name type="scientific">Methanobacterium lacus (strain AL-21)</name>
    <dbReference type="NCBI Taxonomy" id="877455"/>
    <lineage>
        <taxon>Archaea</taxon>
        <taxon>Methanobacteriati</taxon>
        <taxon>Methanobacteriota</taxon>
        <taxon>Methanomada group</taxon>
        <taxon>Methanobacteria</taxon>
        <taxon>Methanobacteriales</taxon>
        <taxon>Methanobacteriaceae</taxon>
        <taxon>Methanobacterium</taxon>
    </lineage>
</organism>
<feature type="transmembrane region" description="Helical" evidence="1">
    <location>
        <begin position="87"/>
        <end position="112"/>
    </location>
</feature>
<dbReference type="GeneID" id="10277344"/>
<dbReference type="Pfam" id="PF04307">
    <property type="entry name" value="YdjM"/>
    <property type="match status" value="1"/>
</dbReference>
<evidence type="ECO:0000313" key="3">
    <source>
        <dbReference type="Proteomes" id="UP000007490"/>
    </source>
</evidence>
<dbReference type="Proteomes" id="UP000007490">
    <property type="component" value="Chromosome"/>
</dbReference>
<protein>
    <recommendedName>
        <fullName evidence="4">Membrane-bound metal-dependent hydrolase</fullName>
    </recommendedName>
</protein>
<dbReference type="RefSeq" id="WP_013644495.1">
    <property type="nucleotide sequence ID" value="NC_015216.1"/>
</dbReference>
<proteinExistence type="predicted"/>
<sequence length="159" mass="17947">MPDWVTHIAVAWIICRLLSFKYDEFNAANTMLVITGALIPDFSKFILVFKFFGLDLSEYLSIIHIPTGSVIVAGMMSMLFPEKKKAFLFFGLGIITHYSLDIILEHVSGGIYLLFPFSWWQWQLQITNSSDYLITLLALCLAGLVYLVGREIDANKGTA</sequence>
<dbReference type="AlphaFoldDB" id="F0TBR7"/>
<dbReference type="KEGG" id="mel:Metbo_0895"/>
<gene>
    <name evidence="2" type="ordered locus">Metbo_0895</name>
</gene>
<evidence type="ECO:0008006" key="4">
    <source>
        <dbReference type="Google" id="ProtNLM"/>
    </source>
</evidence>
<dbReference type="OrthoDB" id="241062at2157"/>
<name>F0TBR7_METLA</name>
<feature type="transmembrane region" description="Helical" evidence="1">
    <location>
        <begin position="31"/>
        <end position="53"/>
    </location>
</feature>
<dbReference type="EMBL" id="CP002551">
    <property type="protein sequence ID" value="ADZ09144.1"/>
    <property type="molecule type" value="Genomic_DNA"/>
</dbReference>
<reference evidence="2 3" key="2">
    <citation type="journal article" date="2014" name="Int. J. Syst. Evol. Microbiol.">
        <title>Methanobacterium paludis sp. nov. and a novel strain of Methanobacterium lacus isolated from northern peatlands.</title>
        <authorList>
            <person name="Cadillo-Quiroz H."/>
            <person name="Brauer S.L."/>
            <person name="Goodson N."/>
            <person name="Yavitt J.B."/>
            <person name="Zinder S.H."/>
        </authorList>
    </citation>
    <scope>NUCLEOTIDE SEQUENCE [LARGE SCALE GENOMIC DNA]</scope>
    <source>
        <strain evidence="2 3">AL-21</strain>
    </source>
</reference>
<keyword evidence="3" id="KW-1185">Reference proteome</keyword>